<dbReference type="PANTHER" id="PTHR11926">
    <property type="entry name" value="GLUCOSYL/GLUCURONOSYL TRANSFERASES"/>
    <property type="match status" value="1"/>
</dbReference>
<evidence type="ECO:0000313" key="7">
    <source>
        <dbReference type="Proteomes" id="UP000593562"/>
    </source>
</evidence>
<dbReference type="PANTHER" id="PTHR11926:SF1311">
    <property type="entry name" value="UDP-GLYCOSYLTRANSFERASE 74F2"/>
    <property type="match status" value="1"/>
</dbReference>
<dbReference type="EMBL" id="JAAARO010000016">
    <property type="protein sequence ID" value="KAF5733898.1"/>
    <property type="molecule type" value="Genomic_DNA"/>
</dbReference>
<comment type="caution">
    <text evidence="6">The sequence shown here is derived from an EMBL/GenBank/DDBJ whole genome shotgun (WGS) entry which is preliminary data.</text>
</comment>
<evidence type="ECO:0000256" key="4">
    <source>
        <dbReference type="RuleBase" id="RU003718"/>
    </source>
</evidence>
<comment type="similarity">
    <text evidence="1 4">Belongs to the UDP-glycosyltransferase family.</text>
</comment>
<proteinExistence type="inferred from homology"/>
<evidence type="ECO:0000256" key="3">
    <source>
        <dbReference type="ARBA" id="ARBA00022679"/>
    </source>
</evidence>
<dbReference type="GO" id="GO:0080044">
    <property type="term" value="F:quercetin 7-O-glucosyltransferase activity"/>
    <property type="evidence" value="ECO:0007669"/>
    <property type="project" value="TreeGrafter"/>
</dbReference>
<organism evidence="6 7">
    <name type="scientific">Tripterygium wilfordii</name>
    <name type="common">Thunder God vine</name>
    <dbReference type="NCBI Taxonomy" id="458696"/>
    <lineage>
        <taxon>Eukaryota</taxon>
        <taxon>Viridiplantae</taxon>
        <taxon>Streptophyta</taxon>
        <taxon>Embryophyta</taxon>
        <taxon>Tracheophyta</taxon>
        <taxon>Spermatophyta</taxon>
        <taxon>Magnoliopsida</taxon>
        <taxon>eudicotyledons</taxon>
        <taxon>Gunneridae</taxon>
        <taxon>Pentapetalae</taxon>
        <taxon>rosids</taxon>
        <taxon>fabids</taxon>
        <taxon>Celastrales</taxon>
        <taxon>Celastraceae</taxon>
        <taxon>Tripterygium</taxon>
    </lineage>
</organism>
<keyword evidence="2 4" id="KW-0328">Glycosyltransferase</keyword>
<name>A0A7J7CIK6_TRIWF</name>
<dbReference type="GO" id="GO:0032787">
    <property type="term" value="P:monocarboxylic acid metabolic process"/>
    <property type="evidence" value="ECO:0007669"/>
    <property type="project" value="UniProtKB-ARBA"/>
</dbReference>
<dbReference type="Pfam" id="PF00201">
    <property type="entry name" value="UDPGT"/>
    <property type="match status" value="1"/>
</dbReference>
<dbReference type="Proteomes" id="UP000593562">
    <property type="component" value="Unassembled WGS sequence"/>
</dbReference>
<dbReference type="InterPro" id="IPR035595">
    <property type="entry name" value="UDP_glycos_trans_CS"/>
</dbReference>
<reference evidence="6 7" key="1">
    <citation type="journal article" date="2020" name="Nat. Commun.">
        <title>Genome of Tripterygium wilfordii and identification of cytochrome P450 involved in triptolide biosynthesis.</title>
        <authorList>
            <person name="Tu L."/>
            <person name="Su P."/>
            <person name="Zhang Z."/>
            <person name="Gao L."/>
            <person name="Wang J."/>
            <person name="Hu T."/>
            <person name="Zhou J."/>
            <person name="Zhang Y."/>
            <person name="Zhao Y."/>
            <person name="Liu Y."/>
            <person name="Song Y."/>
            <person name="Tong Y."/>
            <person name="Lu Y."/>
            <person name="Yang J."/>
            <person name="Xu C."/>
            <person name="Jia M."/>
            <person name="Peters R.J."/>
            <person name="Huang L."/>
            <person name="Gao W."/>
        </authorList>
    </citation>
    <scope>NUCLEOTIDE SEQUENCE [LARGE SCALE GENOMIC DNA]</scope>
    <source>
        <strain evidence="7">cv. XIE 37</strain>
        <tissue evidence="6">Leaf</tissue>
    </source>
</reference>
<evidence type="ECO:0000256" key="2">
    <source>
        <dbReference type="ARBA" id="ARBA00022676"/>
    </source>
</evidence>
<accession>A0A7J7CIK6</accession>
<dbReference type="EC" id="2.4.1.-" evidence="5"/>
<dbReference type="PROSITE" id="PS00375">
    <property type="entry name" value="UDPGT"/>
    <property type="match status" value="1"/>
</dbReference>
<gene>
    <name evidence="6" type="ORF">HS088_TW16G00339</name>
</gene>
<protein>
    <recommendedName>
        <fullName evidence="5">Glycosyltransferase</fullName>
        <ecNumber evidence="5">2.4.1.-</ecNumber>
    </recommendedName>
</protein>
<dbReference type="SUPFAM" id="SSF53756">
    <property type="entry name" value="UDP-Glycosyltransferase/glycogen phosphorylase"/>
    <property type="match status" value="1"/>
</dbReference>
<evidence type="ECO:0000313" key="6">
    <source>
        <dbReference type="EMBL" id="KAF5733898.1"/>
    </source>
</evidence>
<dbReference type="FunFam" id="3.40.50.2000:FF:000019">
    <property type="entry name" value="Glycosyltransferase"/>
    <property type="match status" value="1"/>
</dbReference>
<dbReference type="Gene3D" id="3.40.50.2000">
    <property type="entry name" value="Glycogen Phosphorylase B"/>
    <property type="match status" value="2"/>
</dbReference>
<dbReference type="InterPro" id="IPR002213">
    <property type="entry name" value="UDP_glucos_trans"/>
</dbReference>
<dbReference type="GO" id="GO:0080043">
    <property type="term" value="F:quercetin 3-O-glucosyltransferase activity"/>
    <property type="evidence" value="ECO:0007669"/>
    <property type="project" value="TreeGrafter"/>
</dbReference>
<dbReference type="AlphaFoldDB" id="A0A7J7CIK6"/>
<dbReference type="CDD" id="cd03784">
    <property type="entry name" value="GT1_Gtf-like"/>
    <property type="match status" value="1"/>
</dbReference>
<sequence>MEMEKKAHHVLVVPYTRQGHYNPMLQFSKRLVSKGLKATLVVTHFISKSMNPNPLGSVQIDTISDGCDAGGFAQAETIKDYLTRLETAGSKTLAELIVKYKDTASPVDCIVYDAFLPWVLDVAQQFGIGGAAFFTQMAAVNYIYYYAQHKLLPLPVISTPVMIPGLPPLELRDMPSFIYVAGSYPAYFEMVLSQFSNANKAHSILVNTFYKLEEEVVDAMSKLCPLLTIGPTIPSIYLDKRLQNDNDYGLNLFQLDSSRPINWLNSKPPRSVIYVAFGSMANLSEKQMEELAYGLKRTNFHFIWAIRASEEAKIPIEFKQEAPNKGLIVNWIPQLEVLSNEAIGCFFTHCGWNSTIEALSLGVPMVAMPQWTDQTTDAKFVEDIWKVGVRVRVDENGIVGREEIESCIVKVMEGETGGEMRKNAEKWKKLAVEAVSEGGTSDKNIDDFVSTLVSSS</sequence>
<dbReference type="OrthoDB" id="5835829at2759"/>
<evidence type="ECO:0000256" key="5">
    <source>
        <dbReference type="RuleBase" id="RU362057"/>
    </source>
</evidence>
<keyword evidence="3 4" id="KW-0808">Transferase</keyword>
<keyword evidence="7" id="KW-1185">Reference proteome</keyword>
<dbReference type="FunCoup" id="A0A7J7CIK6">
    <property type="interactions" value="59"/>
</dbReference>
<evidence type="ECO:0000256" key="1">
    <source>
        <dbReference type="ARBA" id="ARBA00009995"/>
    </source>
</evidence>
<dbReference type="FunFam" id="3.40.50.2000:FF:000057">
    <property type="entry name" value="Glycosyltransferase"/>
    <property type="match status" value="1"/>
</dbReference>
<dbReference type="InParanoid" id="A0A7J7CIK6"/>